<dbReference type="GO" id="GO:0036374">
    <property type="term" value="F:glutathione hydrolase activity"/>
    <property type="evidence" value="ECO:0007669"/>
    <property type="project" value="UniProtKB-UniRule"/>
</dbReference>
<evidence type="ECO:0000256" key="5">
    <source>
        <dbReference type="ARBA" id="ARBA00047417"/>
    </source>
</evidence>
<dbReference type="PRINTS" id="PR01210">
    <property type="entry name" value="GGTRANSPTASE"/>
</dbReference>
<evidence type="ECO:0000256" key="8">
    <source>
        <dbReference type="RuleBase" id="RU368068"/>
    </source>
</evidence>
<comment type="function">
    <text evidence="8">Cleaves the gamma-glutamyl peptide bond of glutathione and glutathione conjugates.</text>
</comment>
<feature type="signal peptide" evidence="9">
    <location>
        <begin position="1"/>
        <end position="22"/>
    </location>
</feature>
<dbReference type="NCBIfam" id="TIGR00066">
    <property type="entry name" value="g_glut_trans"/>
    <property type="match status" value="1"/>
</dbReference>
<dbReference type="AlphaFoldDB" id="A0A1R1XIU5"/>
<dbReference type="InterPro" id="IPR043137">
    <property type="entry name" value="GGT_ssub_C"/>
</dbReference>
<organism evidence="10 11">
    <name type="scientific">Smittium culicis</name>
    <dbReference type="NCBI Taxonomy" id="133412"/>
    <lineage>
        <taxon>Eukaryota</taxon>
        <taxon>Fungi</taxon>
        <taxon>Fungi incertae sedis</taxon>
        <taxon>Zoopagomycota</taxon>
        <taxon>Kickxellomycotina</taxon>
        <taxon>Harpellomycetes</taxon>
        <taxon>Harpellales</taxon>
        <taxon>Legeriomycetaceae</taxon>
        <taxon>Smittium</taxon>
    </lineage>
</organism>
<feature type="binding site" evidence="7">
    <location>
        <position position="521"/>
    </location>
    <ligand>
        <name>L-glutamate</name>
        <dbReference type="ChEBI" id="CHEBI:29985"/>
    </ligand>
</feature>
<dbReference type="EMBL" id="LSSM01004621">
    <property type="protein sequence ID" value="OMJ14503.1"/>
    <property type="molecule type" value="Genomic_DNA"/>
</dbReference>
<dbReference type="Gene3D" id="1.10.246.130">
    <property type="match status" value="1"/>
</dbReference>
<feature type="binding site" evidence="7">
    <location>
        <begin position="499"/>
        <end position="500"/>
    </location>
    <ligand>
        <name>L-glutamate</name>
        <dbReference type="ChEBI" id="CHEBI:29985"/>
    </ligand>
</feature>
<dbReference type="PANTHER" id="PTHR11686:SF9">
    <property type="entry name" value="RE13973P"/>
    <property type="match status" value="1"/>
</dbReference>
<evidence type="ECO:0000256" key="1">
    <source>
        <dbReference type="ARBA" id="ARBA00001049"/>
    </source>
</evidence>
<evidence type="ECO:0000256" key="4">
    <source>
        <dbReference type="ARBA" id="ARBA00009381"/>
    </source>
</evidence>
<dbReference type="FunFam" id="3.60.20.40:FF:000001">
    <property type="entry name" value="Gamma-glutamyltranspeptidase 1"/>
    <property type="match status" value="1"/>
</dbReference>
<evidence type="ECO:0000256" key="9">
    <source>
        <dbReference type="SAM" id="SignalP"/>
    </source>
</evidence>
<feature type="binding site" evidence="7">
    <location>
        <position position="471"/>
    </location>
    <ligand>
        <name>L-glutamate</name>
        <dbReference type="ChEBI" id="CHEBI:29985"/>
    </ligand>
</feature>
<comment type="pathway">
    <text evidence="3 8">Sulfur metabolism; glutathione metabolism.</text>
</comment>
<proteinExistence type="inferred from homology"/>
<keyword evidence="8" id="KW-0808">Transferase</keyword>
<evidence type="ECO:0000313" key="10">
    <source>
        <dbReference type="EMBL" id="OMJ14503.1"/>
    </source>
</evidence>
<dbReference type="Pfam" id="PF01019">
    <property type="entry name" value="G_glu_transpept"/>
    <property type="match status" value="1"/>
</dbReference>
<feature type="binding site" evidence="7">
    <location>
        <position position="159"/>
    </location>
    <ligand>
        <name>L-glutamate</name>
        <dbReference type="ChEBI" id="CHEBI:29985"/>
    </ligand>
</feature>
<keyword evidence="9" id="KW-0732">Signal</keyword>
<evidence type="ECO:0000256" key="3">
    <source>
        <dbReference type="ARBA" id="ARBA00005115"/>
    </source>
</evidence>
<dbReference type="EC" id="2.3.2.2" evidence="8"/>
<keyword evidence="11" id="KW-1185">Reference proteome</keyword>
<dbReference type="InterPro" id="IPR029055">
    <property type="entry name" value="Ntn_hydrolases_N"/>
</dbReference>
<name>A0A1R1XIU5_9FUNG</name>
<reference evidence="11" key="1">
    <citation type="submission" date="2017-01" db="EMBL/GenBank/DDBJ databases">
        <authorList>
            <person name="Wang Y."/>
            <person name="White M."/>
            <person name="Kvist S."/>
            <person name="Moncalvo J.-M."/>
        </authorList>
    </citation>
    <scope>NUCLEOTIDE SEQUENCE [LARGE SCALE GENOMIC DNA]</scope>
    <source>
        <strain evidence="11">ID-206-W2</strain>
    </source>
</reference>
<keyword evidence="8" id="KW-0012">Acyltransferase</keyword>
<dbReference type="InterPro" id="IPR000101">
    <property type="entry name" value="GGT_peptidase"/>
</dbReference>
<sequence length="617" mass="68730">MSLLNYYLSILVISAYYFCVEGSSTLNVDLKLKYRKNQDQKIIQNSKIFKKSVNDNLESSEYKNQTRIKKFSNLNYNIKEKYLVDSAQTFGTNGAVATDEPTCSDIGIDVLRDGGSAIDAAIASAICIGLLNAHSSGIGGGGFMVIRTANGHSEMIDFRETAPSAATENMYEKNNTLAKYTGLSSGVPGELRGFQLAHKRYGRLSWKRLFEPTIRLAKNGYKIGKDLGKALSIREKRLKRDPGLKRAYFKPNGEIMKYNDVGKRENFARTLQQIAEFGPDSFYKGDIAESMVKCIQDNGGILSLNDFSNYEPILRPTSVINYKDRKIITSSSPGSGPVLSTFFNILEGYNMENRNNKNVSIHRMLEAFKFGFSLRSHLADPEYINVTDTISKSQSKDFAAKLRTKISDNKTHSYQYYDLDNDIKTDHITTHLSVIDKDGLAVSLTSTINLYFGSSVMDPKTGVIFNNEMDDFSIPGIKNAFGLPQSKENNIAPGKRPLSSMSPTIIEKDGHVEFILGASGGTRILTATTQVLLNMLEYGKSLKEAIDMPRIHDQLIPEIIEFEPGYPKSILESLFYRKHNTAQNNYYLSAIQAIHVQKDGILCAVSDGRKGGVPRAY</sequence>
<dbReference type="Gene3D" id="3.60.20.40">
    <property type="match status" value="1"/>
</dbReference>
<gene>
    <name evidence="10" type="ORF">AYI69_g8583</name>
</gene>
<comment type="catalytic activity">
    <reaction evidence="1 8">
        <text>an S-substituted glutathione + H2O = an S-substituted L-cysteinylglycine + L-glutamate</text>
        <dbReference type="Rhea" id="RHEA:59468"/>
        <dbReference type="ChEBI" id="CHEBI:15377"/>
        <dbReference type="ChEBI" id="CHEBI:29985"/>
        <dbReference type="ChEBI" id="CHEBI:90779"/>
        <dbReference type="ChEBI" id="CHEBI:143103"/>
        <dbReference type="EC" id="3.4.19.13"/>
    </reaction>
</comment>
<keyword evidence="8" id="KW-0378">Hydrolase</keyword>
<protein>
    <recommendedName>
        <fullName evidence="8">Glutathione hydrolase</fullName>
        <ecNumber evidence="8">2.3.2.2</ecNumber>
        <ecNumber evidence="8">3.4.19.13</ecNumber>
    </recommendedName>
    <alternativeName>
        <fullName evidence="8">Gamma-glutamyltransferase</fullName>
    </alternativeName>
    <alternativeName>
        <fullName evidence="8">Gamma-glutamyltranspeptidase</fullName>
    </alternativeName>
</protein>
<feature type="binding site" evidence="7">
    <location>
        <begin position="447"/>
        <end position="449"/>
    </location>
    <ligand>
        <name>L-glutamate</name>
        <dbReference type="ChEBI" id="CHEBI:29985"/>
    </ligand>
</feature>
<dbReference type="EC" id="3.4.19.13" evidence="8"/>
<accession>A0A1R1XIU5</accession>
<dbReference type="GO" id="GO:0103068">
    <property type="term" value="F:leukotriene C4 gamma-glutamyl transferase activity"/>
    <property type="evidence" value="ECO:0007669"/>
    <property type="project" value="UniProtKB-EC"/>
</dbReference>
<dbReference type="PANTHER" id="PTHR11686">
    <property type="entry name" value="GAMMA GLUTAMYL TRANSPEPTIDASE"/>
    <property type="match status" value="1"/>
</dbReference>
<evidence type="ECO:0000256" key="2">
    <source>
        <dbReference type="ARBA" id="ARBA00001089"/>
    </source>
</evidence>
<evidence type="ECO:0000256" key="7">
    <source>
        <dbReference type="PIRSR" id="PIRSR600101-2"/>
    </source>
</evidence>
<dbReference type="InterPro" id="IPR043138">
    <property type="entry name" value="GGT_lsub"/>
</dbReference>
<dbReference type="SUPFAM" id="SSF56235">
    <property type="entry name" value="N-terminal nucleophile aminohydrolases (Ntn hydrolases)"/>
    <property type="match status" value="1"/>
</dbReference>
<comment type="similarity">
    <text evidence="4">Belongs to the gamma-glutamyltransferase family.</text>
</comment>
<dbReference type="GO" id="GO:0006751">
    <property type="term" value="P:glutathione catabolic process"/>
    <property type="evidence" value="ECO:0007669"/>
    <property type="project" value="UniProtKB-UniRule"/>
</dbReference>
<dbReference type="GO" id="GO:0005886">
    <property type="term" value="C:plasma membrane"/>
    <property type="evidence" value="ECO:0007669"/>
    <property type="project" value="TreeGrafter"/>
</dbReference>
<evidence type="ECO:0000256" key="6">
    <source>
        <dbReference type="PIRSR" id="PIRSR600101-1"/>
    </source>
</evidence>
<dbReference type="UniPathway" id="UPA00204"/>
<comment type="catalytic activity">
    <reaction evidence="2 8">
        <text>glutathione + H2O = L-cysteinylglycine + L-glutamate</text>
        <dbReference type="Rhea" id="RHEA:28807"/>
        <dbReference type="ChEBI" id="CHEBI:15377"/>
        <dbReference type="ChEBI" id="CHEBI:29985"/>
        <dbReference type="ChEBI" id="CHEBI:57925"/>
        <dbReference type="ChEBI" id="CHEBI:61694"/>
        <dbReference type="EC" id="3.4.19.13"/>
    </reaction>
</comment>
<dbReference type="FunFam" id="1.10.246.130:FF:000001">
    <property type="entry name" value="Gamma-glutamyltransferase 5 isoform 1"/>
    <property type="match status" value="1"/>
</dbReference>
<feature type="chain" id="PRO_5012187325" description="Glutathione hydrolase" evidence="9">
    <location>
        <begin position="23"/>
        <end position="617"/>
    </location>
</feature>
<comment type="caution">
    <text evidence="10">The sequence shown here is derived from an EMBL/GenBank/DDBJ whole genome shotgun (WGS) entry which is preliminary data.</text>
</comment>
<dbReference type="OrthoDB" id="1081007at2759"/>
<feature type="active site" description="Nucleophile" evidence="6">
    <location>
        <position position="429"/>
    </location>
</feature>
<dbReference type="Proteomes" id="UP000187429">
    <property type="component" value="Unassembled WGS sequence"/>
</dbReference>
<comment type="catalytic activity">
    <reaction evidence="5 8">
        <text>an N-terminal (5-L-glutamyl)-[peptide] + an alpha-amino acid = 5-L-glutamyl amino acid + an N-terminal L-alpha-aminoacyl-[peptide]</text>
        <dbReference type="Rhea" id="RHEA:23904"/>
        <dbReference type="Rhea" id="RHEA-COMP:9780"/>
        <dbReference type="Rhea" id="RHEA-COMP:9795"/>
        <dbReference type="ChEBI" id="CHEBI:77644"/>
        <dbReference type="ChEBI" id="CHEBI:78597"/>
        <dbReference type="ChEBI" id="CHEBI:78599"/>
        <dbReference type="ChEBI" id="CHEBI:78608"/>
        <dbReference type="EC" id="2.3.2.2"/>
    </reaction>
</comment>
<evidence type="ECO:0000313" key="11">
    <source>
        <dbReference type="Proteomes" id="UP000187429"/>
    </source>
</evidence>